<dbReference type="OrthoDB" id="610638at2759"/>
<organism evidence="4 5">
    <name type="scientific">Miscanthus lutarioriparius</name>
    <dbReference type="NCBI Taxonomy" id="422564"/>
    <lineage>
        <taxon>Eukaryota</taxon>
        <taxon>Viridiplantae</taxon>
        <taxon>Streptophyta</taxon>
        <taxon>Embryophyta</taxon>
        <taxon>Tracheophyta</taxon>
        <taxon>Spermatophyta</taxon>
        <taxon>Magnoliopsida</taxon>
        <taxon>Liliopsida</taxon>
        <taxon>Poales</taxon>
        <taxon>Poaceae</taxon>
        <taxon>PACMAD clade</taxon>
        <taxon>Panicoideae</taxon>
        <taxon>Andropogonodae</taxon>
        <taxon>Andropogoneae</taxon>
        <taxon>Saccharinae</taxon>
        <taxon>Miscanthus</taxon>
    </lineage>
</organism>
<reference evidence="4" key="1">
    <citation type="submission" date="2020-10" db="EMBL/GenBank/DDBJ databases">
        <authorList>
            <person name="Han B."/>
            <person name="Lu T."/>
            <person name="Zhao Q."/>
            <person name="Huang X."/>
            <person name="Zhao Y."/>
        </authorList>
    </citation>
    <scope>NUCLEOTIDE SEQUENCE</scope>
</reference>
<comment type="similarity">
    <text evidence="1">Belongs to the plant acyltransferase family.</text>
</comment>
<keyword evidence="3" id="KW-0012">Acyltransferase</keyword>
<comment type="caution">
    <text evidence="4">The sequence shown here is derived from an EMBL/GenBank/DDBJ whole genome shotgun (WGS) entry which is preliminary data.</text>
</comment>
<dbReference type="InterPro" id="IPR023213">
    <property type="entry name" value="CAT-like_dom_sf"/>
</dbReference>
<proteinExistence type="inferred from homology"/>
<evidence type="ECO:0000256" key="3">
    <source>
        <dbReference type="ARBA" id="ARBA00023315"/>
    </source>
</evidence>
<name>A0A811NWL5_9POAL</name>
<dbReference type="AlphaFoldDB" id="A0A811NWL5"/>
<dbReference type="EMBL" id="CAJGYO010000005">
    <property type="protein sequence ID" value="CAD6232427.1"/>
    <property type="molecule type" value="Genomic_DNA"/>
</dbReference>
<dbReference type="PANTHER" id="PTHR31642">
    <property type="entry name" value="TRICHOTHECENE 3-O-ACETYLTRANSFERASE"/>
    <property type="match status" value="1"/>
</dbReference>
<protein>
    <submittedName>
        <fullName evidence="4">Uncharacterized protein</fullName>
    </submittedName>
</protein>
<dbReference type="Gene3D" id="3.30.559.10">
    <property type="entry name" value="Chloramphenicol acetyltransferase-like domain"/>
    <property type="match status" value="2"/>
</dbReference>
<keyword evidence="2" id="KW-0808">Transferase</keyword>
<accession>A0A811NWL5</accession>
<evidence type="ECO:0000256" key="2">
    <source>
        <dbReference type="ARBA" id="ARBA00022679"/>
    </source>
</evidence>
<evidence type="ECO:0000256" key="1">
    <source>
        <dbReference type="ARBA" id="ARBA00009861"/>
    </source>
</evidence>
<dbReference type="GO" id="GO:0016747">
    <property type="term" value="F:acyltransferase activity, transferring groups other than amino-acyl groups"/>
    <property type="evidence" value="ECO:0007669"/>
    <property type="project" value="TreeGrafter"/>
</dbReference>
<dbReference type="PANTHER" id="PTHR31642:SF154">
    <property type="entry name" value="PUTRESCINE HYDROXYCINNAMOYLTRANSFERASE 1"/>
    <property type="match status" value="1"/>
</dbReference>
<sequence>MKGLWLSSLDLEQATPEATSQHSTYTAPTMLPRLIFSTWPGSRNPWPRPWWLSTPLLAAIDNDGRMEINWNGEGALFVVARANLTVDDIKELKPSPELRRLVVPCVEPASVVLAVQVTFLKCGGVALGTAIHHVSMDALSAFHFIQTWSAFAKHGNGAVVELPCHDRTLLCPRSPPTVHPDALLTFCPKVIFSDPLGPVVVKVFTISRDQVASLKHHCSGTSTFCAVSALLWQCACIARRLPLDSKARLTFPANVRRKVRPPLPDLYFGNALFKLGVTGAVRDIATEALGSVASRIKGAVDRMDDELVRSAIDYFEKAEIDTTRPLRGTLPQTHLQIVSWLGMPAYDADFGWGKPQVMSRAESIRGGVVFIMNNEGKGTADDGGVRVLVCLEAANMMELERLLYAKL</sequence>
<dbReference type="InterPro" id="IPR050317">
    <property type="entry name" value="Plant_Fungal_Acyltransferase"/>
</dbReference>
<dbReference type="Proteomes" id="UP000604825">
    <property type="component" value="Unassembled WGS sequence"/>
</dbReference>
<keyword evidence="5" id="KW-1185">Reference proteome</keyword>
<dbReference type="Pfam" id="PF02458">
    <property type="entry name" value="Transferase"/>
    <property type="match status" value="1"/>
</dbReference>
<evidence type="ECO:0000313" key="5">
    <source>
        <dbReference type="Proteomes" id="UP000604825"/>
    </source>
</evidence>
<gene>
    <name evidence="4" type="ORF">NCGR_LOCUS22112</name>
</gene>
<evidence type="ECO:0000313" key="4">
    <source>
        <dbReference type="EMBL" id="CAD6232427.1"/>
    </source>
</evidence>